<dbReference type="SMART" id="SM00860">
    <property type="entry name" value="SMI1_KNR4"/>
    <property type="match status" value="1"/>
</dbReference>
<dbReference type="eggNOG" id="ENOG5033QW4">
    <property type="taxonomic scope" value="Bacteria"/>
</dbReference>
<dbReference type="Proteomes" id="UP000005087">
    <property type="component" value="Chromosome"/>
</dbReference>
<dbReference type="Pfam" id="PF09346">
    <property type="entry name" value="SMI1_KNR4"/>
    <property type="match status" value="1"/>
</dbReference>
<name>I1CZF1_9PSEU</name>
<dbReference type="AlphaFoldDB" id="I1CZF1"/>
<protein>
    <recommendedName>
        <fullName evidence="1">Knr4/Smi1-like domain-containing protein</fullName>
    </recommendedName>
</protein>
<dbReference type="RefSeq" id="WP_005462461.1">
    <property type="nucleotide sequence ID" value="NZ_CM001484.1"/>
</dbReference>
<dbReference type="STRING" id="928724.SacglDRAFT_01142"/>
<dbReference type="OrthoDB" id="458118at2"/>
<dbReference type="InterPro" id="IPR037883">
    <property type="entry name" value="Knr4/Smi1-like_sf"/>
</dbReference>
<sequence length="331" mass="35193">MEPLSTPSGDFVEAAVRVVLTAADDAVDAEVGRAALLSACVGAVASGDRLVRQWRRVTGRPVTRLAPDPVTARAWAMTLSVRAELPEWAGEFSPLDLDAEENAHRAHLARSRGRAGVESALAGLAERAWAHAEAGNLTEARAAIDEWGHLARDVPDPDVATLAGCRPLARLLVGGALTVPAGWAEEYADALIAALHTRYPRDAAESSWAELIDEILLLRGGSDTAPPPASADEVAEAEHRLGIALPESYRTFLATCDGLPADVVFPRLLHVAELSPPAGPDGTVVISDPPVLRLRPATAEVLEEDPVFGLSVHRDIRAVLEQHRRLLEASL</sequence>
<dbReference type="Gene3D" id="3.40.1580.10">
    <property type="entry name" value="SMI1/KNR4-like"/>
    <property type="match status" value="1"/>
</dbReference>
<proteinExistence type="predicted"/>
<reference evidence="3" key="2">
    <citation type="submission" date="2012-01" db="EMBL/GenBank/DDBJ databases">
        <title>Noncontiguous Finished sequence of chromosome of Saccharomonospora glauca K62.</title>
        <authorList>
            <consortium name="US DOE Joint Genome Institute"/>
            <person name="Lucas S."/>
            <person name="Han J."/>
            <person name="Lapidus A."/>
            <person name="Cheng J.-F."/>
            <person name="Goodwin L."/>
            <person name="Pitluck S."/>
            <person name="Peters L."/>
            <person name="Mikhailova N."/>
            <person name="Held B."/>
            <person name="Detter J.C."/>
            <person name="Han C."/>
            <person name="Tapia R."/>
            <person name="Land M."/>
            <person name="Hauser L."/>
            <person name="Kyrpides N."/>
            <person name="Ivanova N."/>
            <person name="Pagani I."/>
            <person name="Brambilla E.-M."/>
            <person name="Klenk H.-P."/>
            <person name="Woyke T."/>
        </authorList>
    </citation>
    <scope>NUCLEOTIDE SEQUENCE [LARGE SCALE GENOMIC DNA]</scope>
    <source>
        <strain evidence="3">K62</strain>
    </source>
</reference>
<evidence type="ECO:0000313" key="3">
    <source>
        <dbReference type="Proteomes" id="UP000005087"/>
    </source>
</evidence>
<accession>I1CZF1</accession>
<organism evidence="2 3">
    <name type="scientific">Saccharomonospora glauca K62</name>
    <dbReference type="NCBI Taxonomy" id="928724"/>
    <lineage>
        <taxon>Bacteria</taxon>
        <taxon>Bacillati</taxon>
        <taxon>Actinomycetota</taxon>
        <taxon>Actinomycetes</taxon>
        <taxon>Pseudonocardiales</taxon>
        <taxon>Pseudonocardiaceae</taxon>
        <taxon>Saccharomonospora</taxon>
    </lineage>
</organism>
<evidence type="ECO:0000313" key="2">
    <source>
        <dbReference type="EMBL" id="EIE98075.1"/>
    </source>
</evidence>
<dbReference type="InterPro" id="IPR018958">
    <property type="entry name" value="Knr4/Smi1-like_dom"/>
</dbReference>
<reference evidence="2 3" key="1">
    <citation type="submission" date="2011-09" db="EMBL/GenBank/DDBJ databases">
        <authorList>
            <consortium name="US DOE Joint Genome Institute (JGI-PGF)"/>
            <person name="Lucas S."/>
            <person name="Han J."/>
            <person name="Lapidus A."/>
            <person name="Cheng J.-F."/>
            <person name="Goodwin L."/>
            <person name="Pitluck S."/>
            <person name="Peters L."/>
            <person name="Land M.L."/>
            <person name="Hauser L."/>
            <person name="Brambilla E."/>
            <person name="Klenk H.-P."/>
            <person name="Woyke T.J."/>
        </authorList>
    </citation>
    <scope>NUCLEOTIDE SEQUENCE [LARGE SCALE GENOMIC DNA]</scope>
    <source>
        <strain evidence="2 3">K62</strain>
    </source>
</reference>
<dbReference type="SUPFAM" id="SSF160631">
    <property type="entry name" value="SMI1/KNR4-like"/>
    <property type="match status" value="1"/>
</dbReference>
<keyword evidence="3" id="KW-1185">Reference proteome</keyword>
<evidence type="ECO:0000259" key="1">
    <source>
        <dbReference type="SMART" id="SM00860"/>
    </source>
</evidence>
<gene>
    <name evidence="2" type="ORF">SacglDRAFT_01142</name>
</gene>
<dbReference type="HOGENOM" id="CLU_848990_0_0_11"/>
<dbReference type="EMBL" id="CM001484">
    <property type="protein sequence ID" value="EIE98075.1"/>
    <property type="molecule type" value="Genomic_DNA"/>
</dbReference>
<feature type="domain" description="Knr4/Smi1-like" evidence="1">
    <location>
        <begin position="228"/>
        <end position="304"/>
    </location>
</feature>